<feature type="non-terminal residue" evidence="1">
    <location>
        <position position="1"/>
    </location>
</feature>
<dbReference type="AlphaFoldDB" id="Q592R9"/>
<protein>
    <submittedName>
        <fullName evidence="1">Uncharacterized protein</fullName>
    </submittedName>
</protein>
<evidence type="ECO:0000313" key="1">
    <source>
        <dbReference type="EMBL" id="AAS86720.1"/>
    </source>
</evidence>
<feature type="non-terminal residue" evidence="1">
    <location>
        <position position="48"/>
    </location>
</feature>
<sequence>NPFDQLMPLMTRMRRLISLKWTRATRKAQLGDGTLIQLKNIQITCPTK</sequence>
<organism evidence="1">
    <name type="scientific">Lymnaea stagnalis</name>
    <name type="common">Great pond snail</name>
    <name type="synonym">Helix stagnalis</name>
    <dbReference type="NCBI Taxonomy" id="6523"/>
    <lineage>
        <taxon>Eukaryota</taxon>
        <taxon>Metazoa</taxon>
        <taxon>Spiralia</taxon>
        <taxon>Lophotrochozoa</taxon>
        <taxon>Mollusca</taxon>
        <taxon>Gastropoda</taxon>
        <taxon>Heterobranchia</taxon>
        <taxon>Euthyneura</taxon>
        <taxon>Panpulmonata</taxon>
        <taxon>Hygrophila</taxon>
        <taxon>Lymnaeoidea</taxon>
        <taxon>Lymnaeidae</taxon>
        <taxon>Lymnaea</taxon>
    </lineage>
</organism>
<reference evidence="1" key="1">
    <citation type="submission" date="2004-03" db="EMBL/GenBank/DDBJ databases">
        <title>A genome-wide screening approach for membrane-targeted gene products.</title>
        <authorList>
            <person name="Jaaro H."/>
            <person name="Levy Z."/>
            <person name="Fainzilber M."/>
        </authorList>
    </citation>
    <scope>NUCLEOTIDE SEQUENCE</scope>
    <source>
        <tissue evidence="1">CNS</tissue>
    </source>
</reference>
<dbReference type="EMBL" id="AY577396">
    <property type="protein sequence ID" value="AAS86720.1"/>
    <property type="molecule type" value="mRNA"/>
</dbReference>
<name>Q592R9_LYMST</name>
<accession>Q592R9</accession>
<proteinExistence type="evidence at transcript level"/>